<dbReference type="EMBL" id="REGN01001968">
    <property type="protein sequence ID" value="RNA31232.1"/>
    <property type="molecule type" value="Genomic_DNA"/>
</dbReference>
<comment type="caution">
    <text evidence="1">The sequence shown here is derived from an EMBL/GenBank/DDBJ whole genome shotgun (WGS) entry which is preliminary data.</text>
</comment>
<organism evidence="1 2">
    <name type="scientific">Brachionus plicatilis</name>
    <name type="common">Marine rotifer</name>
    <name type="synonym">Brachionus muelleri</name>
    <dbReference type="NCBI Taxonomy" id="10195"/>
    <lineage>
        <taxon>Eukaryota</taxon>
        <taxon>Metazoa</taxon>
        <taxon>Spiralia</taxon>
        <taxon>Gnathifera</taxon>
        <taxon>Rotifera</taxon>
        <taxon>Eurotatoria</taxon>
        <taxon>Monogononta</taxon>
        <taxon>Pseudotrocha</taxon>
        <taxon>Ploima</taxon>
        <taxon>Brachionidae</taxon>
        <taxon>Brachionus</taxon>
    </lineage>
</organism>
<keyword evidence="2" id="KW-1185">Reference proteome</keyword>
<evidence type="ECO:0000313" key="1">
    <source>
        <dbReference type="EMBL" id="RNA31232.1"/>
    </source>
</evidence>
<name>A0A3M7S657_BRAPC</name>
<accession>A0A3M7S657</accession>
<proteinExistence type="predicted"/>
<evidence type="ECO:0000313" key="2">
    <source>
        <dbReference type="Proteomes" id="UP000276133"/>
    </source>
</evidence>
<reference evidence="1 2" key="1">
    <citation type="journal article" date="2018" name="Sci. Rep.">
        <title>Genomic signatures of local adaptation to the degree of environmental predictability in rotifers.</title>
        <authorList>
            <person name="Franch-Gras L."/>
            <person name="Hahn C."/>
            <person name="Garcia-Roger E.M."/>
            <person name="Carmona M.J."/>
            <person name="Serra M."/>
            <person name="Gomez A."/>
        </authorList>
    </citation>
    <scope>NUCLEOTIDE SEQUENCE [LARGE SCALE GENOMIC DNA]</scope>
    <source>
        <strain evidence="1">HYR1</strain>
    </source>
</reference>
<sequence>MLIAKKISIESMHPHHLFYLDPWPSNYVLEAILLLFSDCLTCKFLNKRLKFSNCFTNNFTKKRLYMNLTFGQNQSLELTLTFDQLNLNYLFTRLNKKEKIRVPLTQDTPSIFQIWAKFTPFSFILIFKYFSSLRNSLKIKIKYRFVFIKI</sequence>
<dbReference type="Proteomes" id="UP000276133">
    <property type="component" value="Unassembled WGS sequence"/>
</dbReference>
<dbReference type="AlphaFoldDB" id="A0A3M7S657"/>
<gene>
    <name evidence="1" type="ORF">BpHYR1_048838</name>
</gene>
<protein>
    <submittedName>
        <fullName evidence="1">Uncharacterized protein</fullName>
    </submittedName>
</protein>